<dbReference type="OrthoDB" id="9809920at2"/>
<protein>
    <recommendedName>
        <fullName evidence="9">3-phosphoshikimate 1-carboxyvinyltransferase</fullName>
        <ecNumber evidence="9">2.5.1.19</ecNumber>
    </recommendedName>
    <alternativeName>
        <fullName evidence="9">5-enolpyruvylshikimate-3-phosphate synthase</fullName>
        <shortName evidence="9">EPSP synthase</shortName>
        <shortName evidence="9">EPSPS</shortName>
    </alternativeName>
</protein>
<accession>A0A3Q9BIQ4</accession>
<dbReference type="FunFam" id="3.65.10.10:FF:000005">
    <property type="entry name" value="3-phosphoshikimate 1-carboxyvinyltransferase"/>
    <property type="match status" value="1"/>
</dbReference>
<feature type="binding site" evidence="9">
    <location>
        <position position="312"/>
    </location>
    <ligand>
        <name>3-phosphoshikimate</name>
        <dbReference type="ChEBI" id="CHEBI:145989"/>
    </ligand>
</feature>
<feature type="binding site" evidence="9">
    <location>
        <position position="167"/>
    </location>
    <ligand>
        <name>3-phosphoshikimate</name>
        <dbReference type="ChEBI" id="CHEBI:145989"/>
    </ligand>
</feature>
<feature type="binding site" evidence="9">
    <location>
        <position position="93"/>
    </location>
    <ligand>
        <name>phosphoenolpyruvate</name>
        <dbReference type="ChEBI" id="CHEBI:58702"/>
    </ligand>
</feature>
<evidence type="ECO:0000313" key="11">
    <source>
        <dbReference type="EMBL" id="AZP03278.1"/>
    </source>
</evidence>
<feature type="binding site" evidence="9">
    <location>
        <position position="26"/>
    </location>
    <ligand>
        <name>3-phosphoshikimate</name>
        <dbReference type="ChEBI" id="CHEBI:145989"/>
    </ligand>
</feature>
<dbReference type="PROSITE" id="PS00104">
    <property type="entry name" value="EPSP_SYNTHASE_1"/>
    <property type="match status" value="1"/>
</dbReference>
<evidence type="ECO:0000256" key="1">
    <source>
        <dbReference type="ARBA" id="ARBA00002174"/>
    </source>
</evidence>
<dbReference type="SUPFAM" id="SSF55205">
    <property type="entry name" value="EPT/RTPC-like"/>
    <property type="match status" value="1"/>
</dbReference>
<feature type="binding site" evidence="9">
    <location>
        <position position="121"/>
    </location>
    <ligand>
        <name>phosphoenolpyruvate</name>
        <dbReference type="ChEBI" id="CHEBI:58702"/>
    </ligand>
</feature>
<gene>
    <name evidence="9 11" type="primary">aroA</name>
    <name evidence="11" type="ORF">EJN90_00565</name>
</gene>
<dbReference type="PANTHER" id="PTHR21090:SF5">
    <property type="entry name" value="PENTAFUNCTIONAL AROM POLYPEPTIDE"/>
    <property type="match status" value="1"/>
</dbReference>
<comment type="subcellular location">
    <subcellularLocation>
        <location evidence="9">Cytoplasm</location>
    </subcellularLocation>
</comment>
<comment type="similarity">
    <text evidence="3 9">Belongs to the EPSP synthase family.</text>
</comment>
<keyword evidence="4 9" id="KW-0963">Cytoplasm</keyword>
<feature type="binding site" evidence="9">
    <location>
        <position position="169"/>
    </location>
    <ligand>
        <name>phosphoenolpyruvate</name>
        <dbReference type="ChEBI" id="CHEBI:58702"/>
    </ligand>
</feature>
<proteinExistence type="inferred from homology"/>
<evidence type="ECO:0000256" key="7">
    <source>
        <dbReference type="ARBA" id="ARBA00023141"/>
    </source>
</evidence>
<evidence type="ECO:0000256" key="2">
    <source>
        <dbReference type="ARBA" id="ARBA00004811"/>
    </source>
</evidence>
<keyword evidence="7 9" id="KW-0057">Aromatic amino acid biosynthesis</keyword>
<evidence type="ECO:0000259" key="10">
    <source>
        <dbReference type="Pfam" id="PF00275"/>
    </source>
</evidence>
<dbReference type="EMBL" id="CP034465">
    <property type="protein sequence ID" value="AZP03278.1"/>
    <property type="molecule type" value="Genomic_DNA"/>
</dbReference>
<dbReference type="KEGG" id="jeh:EJN90_00565"/>
<comment type="catalytic activity">
    <reaction evidence="8">
        <text>3-phosphoshikimate + phosphoenolpyruvate = 5-O-(1-carboxyvinyl)-3-phosphoshikimate + phosphate</text>
        <dbReference type="Rhea" id="RHEA:21256"/>
        <dbReference type="ChEBI" id="CHEBI:43474"/>
        <dbReference type="ChEBI" id="CHEBI:57701"/>
        <dbReference type="ChEBI" id="CHEBI:58702"/>
        <dbReference type="ChEBI" id="CHEBI:145989"/>
        <dbReference type="EC" id="2.5.1.19"/>
    </reaction>
    <physiologicalReaction direction="left-to-right" evidence="8">
        <dbReference type="Rhea" id="RHEA:21257"/>
    </physiologicalReaction>
</comment>
<comment type="function">
    <text evidence="1 9">Catalyzes the transfer of the enolpyruvyl moiety of phosphoenolpyruvate (PEP) to the 5-hydroxyl of shikimate-3-phosphate (S3P) to produce enolpyruvyl shikimate-3-phosphate and inorganic phosphate.</text>
</comment>
<evidence type="ECO:0000313" key="12">
    <source>
        <dbReference type="Proteomes" id="UP000273326"/>
    </source>
</evidence>
<keyword evidence="5 9" id="KW-0028">Amino-acid biosynthesis</keyword>
<name>A0A3Q9BIQ4_9LACT</name>
<dbReference type="GO" id="GO:0009423">
    <property type="term" value="P:chorismate biosynthetic process"/>
    <property type="evidence" value="ECO:0007669"/>
    <property type="project" value="UniProtKB-UniRule"/>
</dbReference>
<sequence>MRKLINHAKSLQGKLTIPGDKSISHRSVMFGSIAEGETRITGFLRADDCLNTIKVMRQLGIQIHDNGDEIIVEGRGMNGLRPSKEILDVGNSGTTIRLLSGLLAGQSFTSVIAGDNSLNKRPMQRVIAPLEQMGAKISGDKDSEFPPLTIEPINELHAIEYEMPVASAQVKSAIILAGLQAEGETVVIEKEQSRNHTEEMLQQFGGSLQIDDKVIRIKGGQTLRGQRIEVPGDISSAAFFLAAGLIVPNSEILLENVGMNETRSGIIDVIKAMGGDITIDMRENRISADITVRTSQLKATTIGGSIIPRLIDELPVIALLATQAEGITVIKDAEELKVKETNRIQAVASQLNHMQANIIETEDGLIVHGGTPLAGATVDSFGDHRIGMMLQVAALLVKEDVFLKEAECVNISYPTFFDEVLNLTGTAG</sequence>
<evidence type="ECO:0000256" key="8">
    <source>
        <dbReference type="ARBA" id="ARBA00044633"/>
    </source>
</evidence>
<feature type="binding site" evidence="9">
    <location>
        <position position="339"/>
    </location>
    <ligand>
        <name>3-phosphoshikimate</name>
        <dbReference type="ChEBI" id="CHEBI:145989"/>
    </ligand>
</feature>
<dbReference type="InterPro" id="IPR013792">
    <property type="entry name" value="RNA3'P_cycl/enolpyr_Trfase_a/b"/>
</dbReference>
<feature type="binding site" evidence="9">
    <location>
        <position position="343"/>
    </location>
    <ligand>
        <name>phosphoenolpyruvate</name>
        <dbReference type="ChEBI" id="CHEBI:58702"/>
    </ligand>
</feature>
<feature type="binding site" evidence="9">
    <location>
        <position position="21"/>
    </location>
    <ligand>
        <name>phosphoenolpyruvate</name>
        <dbReference type="ChEBI" id="CHEBI:58702"/>
    </ligand>
</feature>
<evidence type="ECO:0000256" key="5">
    <source>
        <dbReference type="ARBA" id="ARBA00022605"/>
    </source>
</evidence>
<dbReference type="UniPathway" id="UPA00053">
    <property type="reaction ID" value="UER00089"/>
</dbReference>
<evidence type="ECO:0000256" key="9">
    <source>
        <dbReference type="HAMAP-Rule" id="MF_00210"/>
    </source>
</evidence>
<comment type="subunit">
    <text evidence="9">Monomer.</text>
</comment>
<feature type="binding site" evidence="9">
    <location>
        <position position="385"/>
    </location>
    <ligand>
        <name>phosphoenolpyruvate</name>
        <dbReference type="ChEBI" id="CHEBI:58702"/>
    </ligand>
</feature>
<evidence type="ECO:0000256" key="3">
    <source>
        <dbReference type="ARBA" id="ARBA00009948"/>
    </source>
</evidence>
<feature type="active site" description="Proton acceptor" evidence="9">
    <location>
        <position position="312"/>
    </location>
</feature>
<feature type="binding site" evidence="9">
    <location>
        <position position="22"/>
    </location>
    <ligand>
        <name>3-phosphoshikimate</name>
        <dbReference type="ChEBI" id="CHEBI:145989"/>
    </ligand>
</feature>
<keyword evidence="12" id="KW-1185">Reference proteome</keyword>
<dbReference type="Gene3D" id="3.65.10.10">
    <property type="entry name" value="Enolpyruvate transferase domain"/>
    <property type="match status" value="2"/>
</dbReference>
<evidence type="ECO:0000256" key="4">
    <source>
        <dbReference type="ARBA" id="ARBA00022490"/>
    </source>
</evidence>
<feature type="binding site" evidence="9">
    <location>
        <position position="21"/>
    </location>
    <ligand>
        <name>3-phosphoshikimate</name>
        <dbReference type="ChEBI" id="CHEBI:145989"/>
    </ligand>
</feature>
<dbReference type="GO" id="GO:0008652">
    <property type="term" value="P:amino acid biosynthetic process"/>
    <property type="evidence" value="ECO:0007669"/>
    <property type="project" value="UniProtKB-KW"/>
</dbReference>
<dbReference type="InterPro" id="IPR023193">
    <property type="entry name" value="EPSP_synthase_CS"/>
</dbReference>
<dbReference type="PANTHER" id="PTHR21090">
    <property type="entry name" value="AROM/DEHYDROQUINATE SYNTHASE"/>
    <property type="match status" value="1"/>
</dbReference>
<dbReference type="HAMAP" id="MF_00210">
    <property type="entry name" value="EPSP_synth"/>
    <property type="match status" value="1"/>
</dbReference>
<feature type="domain" description="Enolpyruvate transferase" evidence="10">
    <location>
        <begin position="7"/>
        <end position="419"/>
    </location>
</feature>
<comment type="pathway">
    <text evidence="2 9">Metabolic intermediate biosynthesis; chorismate biosynthesis; chorismate from D-erythrose 4-phosphate and phosphoenolpyruvate: step 6/7.</text>
</comment>
<comment type="caution">
    <text evidence="9">Lacks conserved residue(s) required for the propagation of feature annotation.</text>
</comment>
<dbReference type="GO" id="GO:0003866">
    <property type="term" value="F:3-phosphoshikimate 1-carboxyvinyltransferase activity"/>
    <property type="evidence" value="ECO:0007669"/>
    <property type="project" value="UniProtKB-UniRule"/>
</dbReference>
<organism evidence="11 12">
    <name type="scientific">Jeotgalibaca ciconiae</name>
    <dbReference type="NCBI Taxonomy" id="2496265"/>
    <lineage>
        <taxon>Bacteria</taxon>
        <taxon>Bacillati</taxon>
        <taxon>Bacillota</taxon>
        <taxon>Bacilli</taxon>
        <taxon>Lactobacillales</taxon>
        <taxon>Carnobacteriaceae</taxon>
        <taxon>Jeotgalibaca</taxon>
    </lineage>
</organism>
<dbReference type="NCBIfam" id="TIGR01356">
    <property type="entry name" value="aroA"/>
    <property type="match status" value="1"/>
</dbReference>
<dbReference type="GO" id="GO:0005737">
    <property type="term" value="C:cytoplasm"/>
    <property type="evidence" value="ECO:0007669"/>
    <property type="project" value="UniProtKB-SubCell"/>
</dbReference>
<dbReference type="EC" id="2.5.1.19" evidence="9"/>
<reference evidence="12" key="1">
    <citation type="submission" date="2018-12" db="EMBL/GenBank/DDBJ databases">
        <title>Complete genome sequencing of Jeotgalibaca sp. H21T32.</title>
        <authorList>
            <person name="Bae J.-W."/>
            <person name="Lee S.-Y."/>
        </authorList>
    </citation>
    <scope>NUCLEOTIDE SEQUENCE [LARGE SCALE GENOMIC DNA]</scope>
    <source>
        <strain evidence="12">H21T32</strain>
    </source>
</reference>
<dbReference type="FunFam" id="3.65.10.10:FF:000006">
    <property type="entry name" value="3-phosphoshikimate 1-carboxyvinyltransferase"/>
    <property type="match status" value="1"/>
</dbReference>
<evidence type="ECO:0000256" key="6">
    <source>
        <dbReference type="ARBA" id="ARBA00022679"/>
    </source>
</evidence>
<dbReference type="GO" id="GO:0009073">
    <property type="term" value="P:aromatic amino acid family biosynthetic process"/>
    <property type="evidence" value="ECO:0007669"/>
    <property type="project" value="UniProtKB-KW"/>
</dbReference>
<keyword evidence="6 9" id="KW-0808">Transferase</keyword>
<dbReference type="InterPro" id="IPR001986">
    <property type="entry name" value="Enolpyruvate_Tfrase_dom"/>
</dbReference>
<dbReference type="AlphaFoldDB" id="A0A3Q9BIQ4"/>
<dbReference type="RefSeq" id="WP_126108379.1">
    <property type="nucleotide sequence ID" value="NZ_CP034465.1"/>
</dbReference>
<dbReference type="PIRSF" id="PIRSF000505">
    <property type="entry name" value="EPSPS"/>
    <property type="match status" value="1"/>
</dbReference>
<dbReference type="Pfam" id="PF00275">
    <property type="entry name" value="EPSP_synthase"/>
    <property type="match status" value="1"/>
</dbReference>
<dbReference type="InterPro" id="IPR006264">
    <property type="entry name" value="EPSP_synthase"/>
</dbReference>
<dbReference type="CDD" id="cd01556">
    <property type="entry name" value="EPSP_synthase"/>
    <property type="match status" value="1"/>
</dbReference>
<dbReference type="Proteomes" id="UP000273326">
    <property type="component" value="Chromosome"/>
</dbReference>
<feature type="binding site" evidence="9">
    <location>
        <position position="169"/>
    </location>
    <ligand>
        <name>3-phosphoshikimate</name>
        <dbReference type="ChEBI" id="CHEBI:145989"/>
    </ligand>
</feature>
<dbReference type="InterPro" id="IPR036968">
    <property type="entry name" value="Enolpyruvate_Tfrase_sf"/>
</dbReference>